<dbReference type="Pfam" id="PF03091">
    <property type="entry name" value="CutA1"/>
    <property type="match status" value="1"/>
</dbReference>
<comment type="similarity">
    <text evidence="1">Belongs to the CutA family.</text>
</comment>
<dbReference type="InterPro" id="IPR015867">
    <property type="entry name" value="N-reg_PII/ATP_PRibTrfase_C"/>
</dbReference>
<dbReference type="PANTHER" id="PTHR23419:SF8">
    <property type="entry name" value="FI09726P"/>
    <property type="match status" value="1"/>
</dbReference>
<evidence type="ECO:0000313" key="3">
    <source>
        <dbReference type="Proteomes" id="UP000075320"/>
    </source>
</evidence>
<accession>A0A150WF94</accession>
<dbReference type="RefSeq" id="WP_061836553.1">
    <property type="nucleotide sequence ID" value="NZ_LUKE01000006.1"/>
</dbReference>
<dbReference type="Gene3D" id="3.30.70.120">
    <property type="match status" value="1"/>
</dbReference>
<sequence length="104" mass="12182">MLLFYVPCPDKETAESISRTLLKEKRIGCANILTRMESHYWWDGNLDHSNEYVLILKTLNKPGVQESLTKRIEELHPYTIPCVMILPVLAINESYKKWLEDSMK</sequence>
<dbReference type="InterPro" id="IPR004323">
    <property type="entry name" value="Ion_tolerance_CutA"/>
</dbReference>
<dbReference type="GO" id="GO:0010038">
    <property type="term" value="P:response to metal ion"/>
    <property type="evidence" value="ECO:0007669"/>
    <property type="project" value="InterPro"/>
</dbReference>
<dbReference type="EMBL" id="LUKE01000006">
    <property type="protein sequence ID" value="KYG61471.1"/>
    <property type="molecule type" value="Genomic_DNA"/>
</dbReference>
<protein>
    <submittedName>
        <fullName evidence="2">Divalent cation tolerance protein</fullName>
    </submittedName>
</protein>
<evidence type="ECO:0000313" key="2">
    <source>
        <dbReference type="EMBL" id="KYG61471.1"/>
    </source>
</evidence>
<organism evidence="2 3">
    <name type="scientific">Bdellovibrio bacteriovorus</name>
    <dbReference type="NCBI Taxonomy" id="959"/>
    <lineage>
        <taxon>Bacteria</taxon>
        <taxon>Pseudomonadati</taxon>
        <taxon>Bdellovibrionota</taxon>
        <taxon>Bdellovibrionia</taxon>
        <taxon>Bdellovibrionales</taxon>
        <taxon>Pseudobdellovibrionaceae</taxon>
        <taxon>Bdellovibrio</taxon>
    </lineage>
</organism>
<evidence type="ECO:0000256" key="1">
    <source>
        <dbReference type="ARBA" id="ARBA00010169"/>
    </source>
</evidence>
<name>A0A150WF94_BDEBC</name>
<dbReference type="InterPro" id="IPR011322">
    <property type="entry name" value="N-reg_PII-like_a/b"/>
</dbReference>
<dbReference type="PANTHER" id="PTHR23419">
    <property type="entry name" value="DIVALENT CATION TOLERANCE CUTA-RELATED"/>
    <property type="match status" value="1"/>
</dbReference>
<dbReference type="GO" id="GO:0005507">
    <property type="term" value="F:copper ion binding"/>
    <property type="evidence" value="ECO:0007669"/>
    <property type="project" value="TreeGrafter"/>
</dbReference>
<dbReference type="SUPFAM" id="SSF54913">
    <property type="entry name" value="GlnB-like"/>
    <property type="match status" value="1"/>
</dbReference>
<proteinExistence type="inferred from homology"/>
<comment type="caution">
    <text evidence="2">The sequence shown here is derived from an EMBL/GenBank/DDBJ whole genome shotgun (WGS) entry which is preliminary data.</text>
</comment>
<dbReference type="Proteomes" id="UP000075320">
    <property type="component" value="Unassembled WGS sequence"/>
</dbReference>
<dbReference type="OrthoDB" id="5297811at2"/>
<gene>
    <name evidence="2" type="ORF">AZI86_17310</name>
</gene>
<keyword evidence="3" id="KW-1185">Reference proteome</keyword>
<reference evidence="2 3" key="1">
    <citation type="submission" date="2016-03" db="EMBL/GenBank/DDBJ databases">
        <authorList>
            <person name="Ploux O."/>
        </authorList>
    </citation>
    <scope>NUCLEOTIDE SEQUENCE [LARGE SCALE GENOMIC DNA]</scope>
    <source>
        <strain evidence="2 3">R0</strain>
    </source>
</reference>
<dbReference type="AlphaFoldDB" id="A0A150WF94"/>